<feature type="compositionally biased region" description="Polar residues" evidence="1">
    <location>
        <begin position="442"/>
        <end position="452"/>
    </location>
</feature>
<reference evidence="3" key="2">
    <citation type="submission" date="2025-08" db="UniProtKB">
        <authorList>
            <consortium name="Ensembl"/>
        </authorList>
    </citation>
    <scope>IDENTIFICATION</scope>
</reference>
<dbReference type="GO" id="GO:0045651">
    <property type="term" value="P:positive regulation of macrophage differentiation"/>
    <property type="evidence" value="ECO:0007669"/>
    <property type="project" value="TreeGrafter"/>
</dbReference>
<reference evidence="4" key="1">
    <citation type="submission" date="2011-08" db="EMBL/GenBank/DDBJ databases">
        <title>The draft genome of Latimeria chalumnae.</title>
        <authorList>
            <person name="Di Palma F."/>
            <person name="Alfoldi J."/>
            <person name="Johnson J."/>
            <person name="Berlin A."/>
            <person name="Gnerre S."/>
            <person name="Jaffe D."/>
            <person name="MacCallum I."/>
            <person name="Young S."/>
            <person name="Walker B.J."/>
            <person name="Lander E."/>
            <person name="Lindblad-Toh K."/>
        </authorList>
    </citation>
    <scope>NUCLEOTIDE SEQUENCE [LARGE SCALE GENOMIC DNA]</scope>
    <source>
        <strain evidence="4">Wild caught</strain>
    </source>
</reference>
<proteinExistence type="predicted"/>
<evidence type="ECO:0000256" key="1">
    <source>
        <dbReference type="SAM" id="MobiDB-lite"/>
    </source>
</evidence>
<dbReference type="InParanoid" id="M3XI15"/>
<dbReference type="STRING" id="7897.ENSLACP00000022371"/>
<dbReference type="PANTHER" id="PTHR10058:SF0">
    <property type="entry name" value="MACROPHAGE COLONY-STIMULATING FACTOR 1"/>
    <property type="match status" value="1"/>
</dbReference>
<feature type="compositionally biased region" description="Polar residues" evidence="1">
    <location>
        <begin position="296"/>
        <end position="309"/>
    </location>
</feature>
<dbReference type="GO" id="GO:0030316">
    <property type="term" value="P:osteoclast differentiation"/>
    <property type="evidence" value="ECO:0007669"/>
    <property type="project" value="TreeGrafter"/>
</dbReference>
<feature type="compositionally biased region" description="Polar residues" evidence="1">
    <location>
        <begin position="277"/>
        <end position="287"/>
    </location>
</feature>
<dbReference type="InterPro" id="IPR009079">
    <property type="entry name" value="4_helix_cytokine-like_core"/>
</dbReference>
<dbReference type="EMBL" id="AFYH01203754">
    <property type="status" value="NOT_ANNOTATED_CDS"/>
    <property type="molecule type" value="Genomic_DNA"/>
</dbReference>
<gene>
    <name evidence="3" type="primary">LOC102356247</name>
</gene>
<dbReference type="Proteomes" id="UP000008672">
    <property type="component" value="Unassembled WGS sequence"/>
</dbReference>
<dbReference type="EMBL" id="AFYH01203752">
    <property type="status" value="NOT_ANNOTATED_CDS"/>
    <property type="molecule type" value="Genomic_DNA"/>
</dbReference>
<dbReference type="Gene3D" id="1.20.1250.10">
    <property type="match status" value="1"/>
</dbReference>
<reference evidence="3" key="3">
    <citation type="submission" date="2025-09" db="UniProtKB">
        <authorList>
            <consortium name="Ensembl"/>
        </authorList>
    </citation>
    <scope>IDENTIFICATION</scope>
</reference>
<dbReference type="GO" id="GO:0005615">
    <property type="term" value="C:extracellular space"/>
    <property type="evidence" value="ECO:0007669"/>
    <property type="project" value="TreeGrafter"/>
</dbReference>
<dbReference type="InterPro" id="IPR008001">
    <property type="entry name" value="MCSF-1"/>
</dbReference>
<feature type="chain" id="PRO_5004043476" evidence="2">
    <location>
        <begin position="37"/>
        <end position="636"/>
    </location>
</feature>
<dbReference type="PANTHER" id="PTHR10058">
    <property type="entry name" value="MACROPHAGE COLONY STIMULATING FACTOR"/>
    <property type="match status" value="1"/>
</dbReference>
<accession>M3XI15</accession>
<dbReference type="Bgee" id="ENSLACG00000022192">
    <property type="expression patterns" value="Expressed in muscle tissue and 3 other cell types or tissues"/>
</dbReference>
<sequence length="636" mass="70100">MTSHKSEVFRLSVKTQPFLCFLLVAFHLLSDNVVFSSNCGNAITKDHFKALEELIGNQLIEDDCKRKLILPKRGTLDEVCFIKGKLYEYKLFLTQLKFGYSSSSWKNAKTLNKMLDDLFSECITATEIETCTETVEKSIQEHLNDFKTCLENYQTLLQNNTKDLKCDELYEPCNLPEPEVTENTITGSTAATTCECSCPSQSTVSSRHHPTIIRTSKETPVLSMSKRAPTSSAPLHSERADFQHSTPIHIKGPTVIVTTQGPAQATHRSSSNEDEASGTSTSLQNFRKVTEGNWPNFDSSIKMSTSDSDMNSKDPNDISGNAVSTQATATSKAPSTYWSSLTTGVSQTLSSTNKNVFHCNPNPTVAQQNDRTRPNADSSAEISVSAMERDIKASDVLTATARNIDFTQVTESTLAPNEKQFTVTNRNSQTLPKINEKDFDLSHTSTASQPNDETTHSRGRNEVQGSTGTVLSSTIFVHPNIKQQLVKFDSVDPTTTHPEQTSQTHNPVLDLLAKTQSAHNVANLEIFPESKSNNPVVLKDVPHSQPSPIAEGTVLQTTTMTTPPLQEGSNIKTSPIRSQTFVFPLAHEVSSTSNDPIRSNNFAKRFNPKNEPFAETQSTVVSEKPLRIKSQTINND</sequence>
<name>M3XI15_LATCH</name>
<feature type="compositionally biased region" description="Polar residues" evidence="1">
    <location>
        <begin position="592"/>
        <end position="602"/>
    </location>
</feature>
<dbReference type="GO" id="GO:0005125">
    <property type="term" value="F:cytokine activity"/>
    <property type="evidence" value="ECO:0007669"/>
    <property type="project" value="InterPro"/>
</dbReference>
<evidence type="ECO:0000256" key="2">
    <source>
        <dbReference type="SAM" id="SignalP"/>
    </source>
</evidence>
<keyword evidence="4" id="KW-1185">Reference proteome</keyword>
<dbReference type="EMBL" id="AFYH01203755">
    <property type="status" value="NOT_ANNOTATED_CDS"/>
    <property type="molecule type" value="Genomic_DNA"/>
</dbReference>
<feature type="compositionally biased region" description="Polar residues" evidence="1">
    <location>
        <begin position="318"/>
        <end position="333"/>
    </location>
</feature>
<protein>
    <submittedName>
        <fullName evidence="3">Uncharacterized protein</fullName>
    </submittedName>
</protein>
<feature type="region of interest" description="Disordered" evidence="1">
    <location>
        <begin position="260"/>
        <end position="333"/>
    </location>
</feature>
<feature type="region of interest" description="Disordered" evidence="1">
    <location>
        <begin position="438"/>
        <end position="466"/>
    </location>
</feature>
<evidence type="ECO:0000313" key="3">
    <source>
        <dbReference type="Ensembl" id="ENSLACP00000022371.1"/>
    </source>
</evidence>
<organism evidence="3 4">
    <name type="scientific">Latimeria chalumnae</name>
    <name type="common">Coelacanth</name>
    <dbReference type="NCBI Taxonomy" id="7897"/>
    <lineage>
        <taxon>Eukaryota</taxon>
        <taxon>Metazoa</taxon>
        <taxon>Chordata</taxon>
        <taxon>Craniata</taxon>
        <taxon>Vertebrata</taxon>
        <taxon>Euteleostomi</taxon>
        <taxon>Coelacanthiformes</taxon>
        <taxon>Coelacanthidae</taxon>
        <taxon>Latimeria</taxon>
    </lineage>
</organism>
<dbReference type="Ensembl" id="ENSLACT00000025513.1">
    <property type="protein sequence ID" value="ENSLACP00000022371.1"/>
    <property type="gene ID" value="ENSLACG00000022192.1"/>
</dbReference>
<dbReference type="GO" id="GO:0016020">
    <property type="term" value="C:membrane"/>
    <property type="evidence" value="ECO:0007669"/>
    <property type="project" value="InterPro"/>
</dbReference>
<dbReference type="GO" id="GO:0008083">
    <property type="term" value="F:growth factor activity"/>
    <property type="evidence" value="ECO:0007669"/>
    <property type="project" value="InterPro"/>
</dbReference>
<feature type="region of interest" description="Disordered" evidence="1">
    <location>
        <begin position="592"/>
        <end position="636"/>
    </location>
</feature>
<feature type="signal peptide" evidence="2">
    <location>
        <begin position="1"/>
        <end position="36"/>
    </location>
</feature>
<evidence type="ECO:0000313" key="4">
    <source>
        <dbReference type="Proteomes" id="UP000008672"/>
    </source>
</evidence>
<dbReference type="AlphaFoldDB" id="M3XI15"/>
<dbReference type="EMBL" id="AFYH01203753">
    <property type="status" value="NOT_ANNOTATED_CDS"/>
    <property type="molecule type" value="Genomic_DNA"/>
</dbReference>
<dbReference type="SUPFAM" id="SSF47266">
    <property type="entry name" value="4-helical cytokines"/>
    <property type="match status" value="1"/>
</dbReference>
<feature type="compositionally biased region" description="Polar residues" evidence="1">
    <location>
        <begin position="260"/>
        <end position="269"/>
    </location>
</feature>
<keyword evidence="2" id="KW-0732">Signal</keyword>
<dbReference type="HOGENOM" id="CLU_430594_0_0_1"/>